<reference evidence="1 2" key="1">
    <citation type="journal article" date="2019" name="Int. J. Syst. Evol. Microbiol.">
        <title>The Global Catalogue of Microorganisms (GCM) 10K type strain sequencing project: providing services to taxonomists for standard genome sequencing and annotation.</title>
        <authorList>
            <consortium name="The Broad Institute Genomics Platform"/>
            <consortium name="The Broad Institute Genome Sequencing Center for Infectious Disease"/>
            <person name="Wu L."/>
            <person name="Ma J."/>
        </authorList>
    </citation>
    <scope>NUCLEOTIDE SEQUENCE [LARGE SCALE GENOMIC DNA]</scope>
    <source>
        <strain evidence="1 2">XZYJ18</strain>
    </source>
</reference>
<protein>
    <submittedName>
        <fullName evidence="1">GrpB family protein</fullName>
    </submittedName>
</protein>
<dbReference type="GeneID" id="73044440"/>
<sequence length="176" mass="19941">MADVTIEIVDYDPAWPVRFEREADRMAEILGDRVVSIEHIGSTAVPGLAAKPIVDIVPVVADVDDGEVCARRLAEAGYYRSHKDRGDDWIELGREADDGQEFNVHIRPRDSERLRRNLLLRDYLRDHPDAHEEYARVKREAAAKHPEDPDAYTRAKSAVIESILGRAREAGYEPDI</sequence>
<accession>A0ABD5Q2B7</accession>
<dbReference type="Pfam" id="PF04229">
    <property type="entry name" value="GrpB"/>
    <property type="match status" value="1"/>
</dbReference>
<evidence type="ECO:0000313" key="1">
    <source>
        <dbReference type="EMBL" id="MFC4824859.1"/>
    </source>
</evidence>
<dbReference type="EMBL" id="JBHSHT010000001">
    <property type="protein sequence ID" value="MFC4824859.1"/>
    <property type="molecule type" value="Genomic_DNA"/>
</dbReference>
<dbReference type="Proteomes" id="UP001595945">
    <property type="component" value="Unassembled WGS sequence"/>
</dbReference>
<dbReference type="InterPro" id="IPR007344">
    <property type="entry name" value="GrpB/CoaE"/>
</dbReference>
<evidence type="ECO:0000313" key="2">
    <source>
        <dbReference type="Proteomes" id="UP001595945"/>
    </source>
</evidence>
<dbReference type="AlphaFoldDB" id="A0ABD5Q2B7"/>
<proteinExistence type="predicted"/>
<dbReference type="InterPro" id="IPR043519">
    <property type="entry name" value="NT_sf"/>
</dbReference>
<dbReference type="PANTHER" id="PTHR34822">
    <property type="entry name" value="GRPB DOMAIN PROTEIN (AFU_ORTHOLOGUE AFUA_1G01530)"/>
    <property type="match status" value="1"/>
</dbReference>
<gene>
    <name evidence="1" type="ORF">ACFO9K_11375</name>
</gene>
<dbReference type="Gene3D" id="3.30.460.10">
    <property type="entry name" value="Beta Polymerase, domain 2"/>
    <property type="match status" value="1"/>
</dbReference>
<name>A0ABD5Q2B7_9EURY</name>
<dbReference type="SUPFAM" id="SSF81301">
    <property type="entry name" value="Nucleotidyltransferase"/>
    <property type="match status" value="1"/>
</dbReference>
<dbReference type="PANTHER" id="PTHR34822:SF1">
    <property type="entry name" value="GRPB FAMILY PROTEIN"/>
    <property type="match status" value="1"/>
</dbReference>
<organism evidence="1 2">
    <name type="scientific">Halorussus aquaticus</name>
    <dbReference type="NCBI Taxonomy" id="2953748"/>
    <lineage>
        <taxon>Archaea</taxon>
        <taxon>Methanobacteriati</taxon>
        <taxon>Methanobacteriota</taxon>
        <taxon>Stenosarchaea group</taxon>
        <taxon>Halobacteria</taxon>
        <taxon>Halobacteriales</taxon>
        <taxon>Haladaptataceae</taxon>
        <taxon>Halorussus</taxon>
    </lineage>
</organism>
<dbReference type="RefSeq" id="WP_254269425.1">
    <property type="nucleotide sequence ID" value="NZ_CP100400.1"/>
</dbReference>
<comment type="caution">
    <text evidence="1">The sequence shown here is derived from an EMBL/GenBank/DDBJ whole genome shotgun (WGS) entry which is preliminary data.</text>
</comment>
<keyword evidence="2" id="KW-1185">Reference proteome</keyword>